<evidence type="ECO:0000256" key="1">
    <source>
        <dbReference type="ARBA" id="ARBA00023015"/>
    </source>
</evidence>
<dbReference type="GO" id="GO:0003677">
    <property type="term" value="F:DNA binding"/>
    <property type="evidence" value="ECO:0007669"/>
    <property type="project" value="UniProtKB-KW"/>
</dbReference>
<dbReference type="SUPFAM" id="SSF46785">
    <property type="entry name" value="Winged helix' DNA-binding domain"/>
    <property type="match status" value="1"/>
</dbReference>
<keyword evidence="1" id="KW-0805">Transcription regulation</keyword>
<sequence length="229" mass="25985">MNVSADQKLGAADIAALIRREISKGSLQLHDRLPPERVLSDSYGAARGTVRKALTRLEKEGFVETRPGSGTYVVHQPDDNSASAIEHATPLELMDARFALEPHICRLSVLHGRQSDFDRMEELCNRMEDCLDDPVAFSDADTDFHRALVECTRNGLLIWIIDQIATVRSEDDWTRMRHLTLDRRTIATYNTQHRQILNAIRTREPERAANIMKEHLETARLSLTRASDT</sequence>
<accession>A0A1X6YXK9</accession>
<dbReference type="GO" id="GO:0003700">
    <property type="term" value="F:DNA-binding transcription factor activity"/>
    <property type="evidence" value="ECO:0007669"/>
    <property type="project" value="InterPro"/>
</dbReference>
<dbReference type="InterPro" id="IPR036388">
    <property type="entry name" value="WH-like_DNA-bd_sf"/>
</dbReference>
<dbReference type="EMBL" id="FWFU01000002">
    <property type="protein sequence ID" value="SLN33704.1"/>
    <property type="molecule type" value="Genomic_DNA"/>
</dbReference>
<dbReference type="Proteomes" id="UP000193207">
    <property type="component" value="Unassembled WGS sequence"/>
</dbReference>
<evidence type="ECO:0000256" key="3">
    <source>
        <dbReference type="ARBA" id="ARBA00023163"/>
    </source>
</evidence>
<keyword evidence="2" id="KW-0238">DNA-binding</keyword>
<dbReference type="SMART" id="SM00895">
    <property type="entry name" value="FCD"/>
    <property type="match status" value="1"/>
</dbReference>
<keyword evidence="3" id="KW-0804">Transcription</keyword>
<dbReference type="Gene3D" id="1.10.10.10">
    <property type="entry name" value="Winged helix-like DNA-binding domain superfamily/Winged helix DNA-binding domain"/>
    <property type="match status" value="1"/>
</dbReference>
<evidence type="ECO:0000259" key="4">
    <source>
        <dbReference type="PROSITE" id="PS50949"/>
    </source>
</evidence>
<dbReference type="InterPro" id="IPR008920">
    <property type="entry name" value="TF_FadR/GntR_C"/>
</dbReference>
<reference evidence="5 6" key="1">
    <citation type="submission" date="2017-03" db="EMBL/GenBank/DDBJ databases">
        <authorList>
            <person name="Afonso C.L."/>
            <person name="Miller P.J."/>
            <person name="Scott M.A."/>
            <person name="Spackman E."/>
            <person name="Goraichik I."/>
            <person name="Dimitrov K.M."/>
            <person name="Suarez D.L."/>
            <person name="Swayne D.E."/>
        </authorList>
    </citation>
    <scope>NUCLEOTIDE SEQUENCE [LARGE SCALE GENOMIC DNA]</scope>
    <source>
        <strain evidence="5 6">CECT 8110</strain>
    </source>
</reference>
<dbReference type="PRINTS" id="PR00035">
    <property type="entry name" value="HTHGNTR"/>
</dbReference>
<protein>
    <submittedName>
        <fullName evidence="5">HTH-type transcriptional regulator LutR</fullName>
    </submittedName>
</protein>
<dbReference type="OrthoDB" id="9028214at2"/>
<dbReference type="SMART" id="SM00345">
    <property type="entry name" value="HTH_GNTR"/>
    <property type="match status" value="1"/>
</dbReference>
<evidence type="ECO:0000313" key="6">
    <source>
        <dbReference type="Proteomes" id="UP000193207"/>
    </source>
</evidence>
<evidence type="ECO:0000256" key="2">
    <source>
        <dbReference type="ARBA" id="ARBA00023125"/>
    </source>
</evidence>
<dbReference type="InterPro" id="IPR011711">
    <property type="entry name" value="GntR_C"/>
</dbReference>
<dbReference type="AlphaFoldDB" id="A0A1X6YXK9"/>
<dbReference type="Pfam" id="PF07729">
    <property type="entry name" value="FCD"/>
    <property type="match status" value="1"/>
</dbReference>
<dbReference type="SUPFAM" id="SSF48008">
    <property type="entry name" value="GntR ligand-binding domain-like"/>
    <property type="match status" value="1"/>
</dbReference>
<dbReference type="PANTHER" id="PTHR43537:SF5">
    <property type="entry name" value="UXU OPERON TRANSCRIPTIONAL REGULATOR"/>
    <property type="match status" value="1"/>
</dbReference>
<organism evidence="5 6">
    <name type="scientific">Roseovarius halotolerans</name>
    <dbReference type="NCBI Taxonomy" id="505353"/>
    <lineage>
        <taxon>Bacteria</taxon>
        <taxon>Pseudomonadati</taxon>
        <taxon>Pseudomonadota</taxon>
        <taxon>Alphaproteobacteria</taxon>
        <taxon>Rhodobacterales</taxon>
        <taxon>Roseobacteraceae</taxon>
        <taxon>Roseovarius</taxon>
    </lineage>
</organism>
<evidence type="ECO:0000313" key="5">
    <source>
        <dbReference type="EMBL" id="SLN33704.1"/>
    </source>
</evidence>
<proteinExistence type="predicted"/>
<dbReference type="PROSITE" id="PS50949">
    <property type="entry name" value="HTH_GNTR"/>
    <property type="match status" value="1"/>
</dbReference>
<dbReference type="Gene3D" id="1.20.120.530">
    <property type="entry name" value="GntR ligand-binding domain-like"/>
    <property type="match status" value="1"/>
</dbReference>
<feature type="domain" description="HTH gntR-type" evidence="4">
    <location>
        <begin position="8"/>
        <end position="76"/>
    </location>
</feature>
<dbReference type="InterPro" id="IPR036390">
    <property type="entry name" value="WH_DNA-bd_sf"/>
</dbReference>
<name>A0A1X6YXK9_9RHOB</name>
<dbReference type="InterPro" id="IPR000524">
    <property type="entry name" value="Tscrpt_reg_HTH_GntR"/>
</dbReference>
<gene>
    <name evidence="5" type="primary">lutR_1</name>
    <name evidence="5" type="ORF">ROH8110_01635</name>
</gene>
<dbReference type="RefSeq" id="WP_085817803.1">
    <property type="nucleotide sequence ID" value="NZ_FWFU01000002.1"/>
</dbReference>
<dbReference type="CDD" id="cd07377">
    <property type="entry name" value="WHTH_GntR"/>
    <property type="match status" value="1"/>
</dbReference>
<dbReference type="PANTHER" id="PTHR43537">
    <property type="entry name" value="TRANSCRIPTIONAL REGULATOR, GNTR FAMILY"/>
    <property type="match status" value="1"/>
</dbReference>
<dbReference type="Pfam" id="PF00392">
    <property type="entry name" value="GntR"/>
    <property type="match status" value="1"/>
</dbReference>
<keyword evidence="6" id="KW-1185">Reference proteome</keyword>